<feature type="transmembrane region" description="Helical" evidence="6">
    <location>
        <begin position="43"/>
        <end position="66"/>
    </location>
</feature>
<dbReference type="EMBL" id="CP115541">
    <property type="protein sequence ID" value="WNH54323.1"/>
    <property type="molecule type" value="Genomic_DNA"/>
</dbReference>
<evidence type="ECO:0000256" key="6">
    <source>
        <dbReference type="SAM" id="Phobius"/>
    </source>
</evidence>
<keyword evidence="3 6" id="KW-0812">Transmembrane</keyword>
<keyword evidence="8" id="KW-1185">Reference proteome</keyword>
<feature type="transmembrane region" description="Helical" evidence="6">
    <location>
        <begin position="78"/>
        <end position="95"/>
    </location>
</feature>
<evidence type="ECO:0000313" key="8">
    <source>
        <dbReference type="Proteomes" id="UP001302072"/>
    </source>
</evidence>
<comment type="subcellular location">
    <subcellularLocation>
        <location evidence="1">Cell membrane</location>
        <topology evidence="1">Multi-pass membrane protein</topology>
    </subcellularLocation>
</comment>
<feature type="transmembrane region" description="Helical" evidence="6">
    <location>
        <begin position="192"/>
        <end position="210"/>
    </location>
</feature>
<feature type="transmembrane region" description="Helical" evidence="6">
    <location>
        <begin position="158"/>
        <end position="180"/>
    </location>
</feature>
<keyword evidence="5 6" id="KW-0472">Membrane</keyword>
<sequence length="212" mass="22828">MLHQYWAEFLTLAVVHLLAVIAPGPDFAVAVRQTVRFGRRTGIYTALGIGAGMSVHVIYTLIGVAALLNATPWLMKGARWIGAAYIFYLGIRFLLSKPGSDSSAVEAGAPVVAVQTPGRSFAIGFMTNATNPKATLFFLAAFTTLVSAQTPLAVQALYGLWMCVVNAAWFVLVSVALSAAAVRQRFLRVSHWFERLMGVLLIGFAIRLVVVA</sequence>
<organism evidence="7 8">
    <name type="scientific">Stenotrophomonas oahuensis</name>
    <dbReference type="NCBI Taxonomy" id="3003271"/>
    <lineage>
        <taxon>Bacteria</taxon>
        <taxon>Pseudomonadati</taxon>
        <taxon>Pseudomonadota</taxon>
        <taxon>Gammaproteobacteria</taxon>
        <taxon>Lysobacterales</taxon>
        <taxon>Lysobacteraceae</taxon>
        <taxon>Stenotrophomonas</taxon>
    </lineage>
</organism>
<feature type="transmembrane region" description="Helical" evidence="6">
    <location>
        <begin position="134"/>
        <end position="152"/>
    </location>
</feature>
<evidence type="ECO:0000256" key="2">
    <source>
        <dbReference type="ARBA" id="ARBA00022475"/>
    </source>
</evidence>
<dbReference type="PANTHER" id="PTHR30086:SF20">
    <property type="entry name" value="ARGININE EXPORTER PROTEIN ARGO-RELATED"/>
    <property type="match status" value="1"/>
</dbReference>
<evidence type="ECO:0000256" key="3">
    <source>
        <dbReference type="ARBA" id="ARBA00022692"/>
    </source>
</evidence>
<evidence type="ECO:0000256" key="5">
    <source>
        <dbReference type="ARBA" id="ARBA00023136"/>
    </source>
</evidence>
<proteinExistence type="predicted"/>
<dbReference type="InterPro" id="IPR001123">
    <property type="entry name" value="LeuE-type"/>
</dbReference>
<protein>
    <submittedName>
        <fullName evidence="7">LysE family transporter</fullName>
    </submittedName>
</protein>
<reference evidence="7 8" key="1">
    <citation type="submission" date="2022-12" db="EMBL/GenBank/DDBJ databases">
        <title>Two new species, Stenotrophomonas aracearum and Stenotrophomonas oahuensis, isolated from Anthurium (Araceae family) in Hawaii.</title>
        <authorList>
            <person name="Chunag S.C."/>
            <person name="Dobhal S."/>
            <person name="Alvarez A."/>
            <person name="Arif M."/>
        </authorList>
    </citation>
    <scope>NUCLEOTIDE SEQUENCE [LARGE SCALE GENOMIC DNA]</scope>
    <source>
        <strain evidence="7 8">A5586</strain>
    </source>
</reference>
<accession>A0ABY9YVW6</accession>
<evidence type="ECO:0000313" key="7">
    <source>
        <dbReference type="EMBL" id="WNH54323.1"/>
    </source>
</evidence>
<evidence type="ECO:0000256" key="1">
    <source>
        <dbReference type="ARBA" id="ARBA00004651"/>
    </source>
</evidence>
<gene>
    <name evidence="7" type="ORF">PDM29_08605</name>
</gene>
<evidence type="ECO:0000256" key="4">
    <source>
        <dbReference type="ARBA" id="ARBA00022989"/>
    </source>
</evidence>
<dbReference type="PANTHER" id="PTHR30086">
    <property type="entry name" value="ARGININE EXPORTER PROTEIN ARGO"/>
    <property type="match status" value="1"/>
</dbReference>
<dbReference type="PIRSF" id="PIRSF006324">
    <property type="entry name" value="LeuE"/>
    <property type="match status" value="1"/>
</dbReference>
<keyword evidence="4 6" id="KW-1133">Transmembrane helix</keyword>
<dbReference type="Pfam" id="PF01810">
    <property type="entry name" value="LysE"/>
    <property type="match status" value="1"/>
</dbReference>
<dbReference type="RefSeq" id="WP_311193429.1">
    <property type="nucleotide sequence ID" value="NZ_CP115541.1"/>
</dbReference>
<dbReference type="Proteomes" id="UP001302072">
    <property type="component" value="Chromosome"/>
</dbReference>
<feature type="transmembrane region" description="Helical" evidence="6">
    <location>
        <begin position="6"/>
        <end position="31"/>
    </location>
</feature>
<name>A0ABY9YVW6_9GAMM</name>
<keyword evidence="2" id="KW-1003">Cell membrane</keyword>